<dbReference type="Proteomes" id="UP000054526">
    <property type="component" value="Unassembled WGS sequence"/>
</dbReference>
<proteinExistence type="predicted"/>
<organism evidence="1 2">
    <name type="scientific">Cohnella kolymensis</name>
    <dbReference type="NCBI Taxonomy" id="1590652"/>
    <lineage>
        <taxon>Bacteria</taxon>
        <taxon>Bacillati</taxon>
        <taxon>Bacillota</taxon>
        <taxon>Bacilli</taxon>
        <taxon>Bacillales</taxon>
        <taxon>Paenibacillaceae</taxon>
        <taxon>Cohnella</taxon>
    </lineage>
</organism>
<keyword evidence="2" id="KW-1185">Reference proteome</keyword>
<evidence type="ECO:0000313" key="1">
    <source>
        <dbReference type="EMBL" id="KIL35027.1"/>
    </source>
</evidence>
<dbReference type="EMBL" id="JXAL01000024">
    <property type="protein sequence ID" value="KIL35027.1"/>
    <property type="molecule type" value="Genomic_DNA"/>
</dbReference>
<evidence type="ECO:0000313" key="2">
    <source>
        <dbReference type="Proteomes" id="UP000054526"/>
    </source>
</evidence>
<sequence length="84" mass="9976">MDYFCLKCMTTHKITNDAIVFRTAFYQVKTSKMNVGFCSSDKHAVRLISLRQTSIIRHSKRFFRLSKRLHVRQSIMRAPKSFIF</sequence>
<reference evidence="1 2" key="1">
    <citation type="submission" date="2014-12" db="EMBL/GenBank/DDBJ databases">
        <title>Draft genome sequence of Cohnella kolymensis strain B-2846.</title>
        <authorList>
            <person name="Karlyshev A.V."/>
            <person name="Kudryashova E.B."/>
        </authorList>
    </citation>
    <scope>NUCLEOTIDE SEQUENCE [LARGE SCALE GENOMIC DNA]</scope>
    <source>
        <strain evidence="1 2">VKM B-2846</strain>
    </source>
</reference>
<accession>A0ABR5A1T2</accession>
<comment type="caution">
    <text evidence="1">The sequence shown here is derived from an EMBL/GenBank/DDBJ whole genome shotgun (WGS) entry which is preliminary data.</text>
</comment>
<protein>
    <recommendedName>
        <fullName evidence="3">DUF3973 domain-containing protein</fullName>
    </recommendedName>
</protein>
<evidence type="ECO:0008006" key="3">
    <source>
        <dbReference type="Google" id="ProtNLM"/>
    </source>
</evidence>
<name>A0ABR5A1T2_9BACL</name>
<gene>
    <name evidence="1" type="ORF">SD71_15255</name>
</gene>